<dbReference type="GO" id="GO:0008705">
    <property type="term" value="F:methionine synthase activity"/>
    <property type="evidence" value="ECO:0007669"/>
    <property type="project" value="TreeGrafter"/>
</dbReference>
<protein>
    <submittedName>
        <fullName evidence="5">Cobalamin-binding protein</fullName>
    </submittedName>
</protein>
<keyword evidence="6" id="KW-1185">Reference proteome</keyword>
<dbReference type="Gene3D" id="1.10.1240.10">
    <property type="entry name" value="Methionine synthase domain"/>
    <property type="match status" value="1"/>
</dbReference>
<dbReference type="InterPro" id="IPR036724">
    <property type="entry name" value="Cobalamin-bd_sf"/>
</dbReference>
<dbReference type="SMART" id="SM01018">
    <property type="entry name" value="B12-binding_2"/>
    <property type="match status" value="1"/>
</dbReference>
<dbReference type="GO" id="GO:0050667">
    <property type="term" value="P:homocysteine metabolic process"/>
    <property type="evidence" value="ECO:0007669"/>
    <property type="project" value="TreeGrafter"/>
</dbReference>
<evidence type="ECO:0000259" key="3">
    <source>
        <dbReference type="PROSITE" id="PS51332"/>
    </source>
</evidence>
<keyword evidence="1" id="KW-0479">Metal-binding</keyword>
<dbReference type="PROSITE" id="PS51332">
    <property type="entry name" value="B12_BINDING"/>
    <property type="match status" value="1"/>
</dbReference>
<dbReference type="Proteomes" id="UP000095743">
    <property type="component" value="Chromosome"/>
</dbReference>
<evidence type="ECO:0000313" key="5">
    <source>
        <dbReference type="EMBL" id="AOT70993.1"/>
    </source>
</evidence>
<dbReference type="OrthoDB" id="1892080at2"/>
<evidence type="ECO:0000256" key="1">
    <source>
        <dbReference type="ARBA" id="ARBA00022723"/>
    </source>
</evidence>
<dbReference type="RefSeq" id="WP_069978346.1">
    <property type="nucleotide sequence ID" value="NZ_CP017269.1"/>
</dbReference>
<dbReference type="PROSITE" id="PS51337">
    <property type="entry name" value="B12_BINDING_NTER"/>
    <property type="match status" value="1"/>
</dbReference>
<evidence type="ECO:0000259" key="4">
    <source>
        <dbReference type="PROSITE" id="PS51337"/>
    </source>
</evidence>
<dbReference type="Gene3D" id="3.40.50.280">
    <property type="entry name" value="Cobalamin-binding domain"/>
    <property type="match status" value="1"/>
</dbReference>
<proteinExistence type="predicted"/>
<feature type="domain" description="B12-binding" evidence="3">
    <location>
        <begin position="85"/>
        <end position="206"/>
    </location>
</feature>
<dbReference type="InterPro" id="IPR003759">
    <property type="entry name" value="Cbl-bd_cap"/>
</dbReference>
<dbReference type="InterPro" id="IPR050554">
    <property type="entry name" value="Met_Synthase/Corrinoid"/>
</dbReference>
<dbReference type="GO" id="GO:0005829">
    <property type="term" value="C:cytosol"/>
    <property type="evidence" value="ECO:0007669"/>
    <property type="project" value="TreeGrafter"/>
</dbReference>
<feature type="domain" description="B12-binding N-terminal" evidence="4">
    <location>
        <begin position="1"/>
        <end position="85"/>
    </location>
</feature>
<name>A0A1D8GJA5_9FIRM</name>
<organism evidence="5 6">
    <name type="scientific">Geosporobacter ferrireducens</name>
    <dbReference type="NCBI Taxonomy" id="1424294"/>
    <lineage>
        <taxon>Bacteria</taxon>
        <taxon>Bacillati</taxon>
        <taxon>Bacillota</taxon>
        <taxon>Clostridia</taxon>
        <taxon>Peptostreptococcales</taxon>
        <taxon>Thermotaleaceae</taxon>
        <taxon>Geosporobacter</taxon>
    </lineage>
</organism>
<dbReference type="AlphaFoldDB" id="A0A1D8GJA5"/>
<dbReference type="GO" id="GO:0046653">
    <property type="term" value="P:tetrahydrofolate metabolic process"/>
    <property type="evidence" value="ECO:0007669"/>
    <property type="project" value="TreeGrafter"/>
</dbReference>
<dbReference type="GO" id="GO:0046872">
    <property type="term" value="F:metal ion binding"/>
    <property type="evidence" value="ECO:0007669"/>
    <property type="project" value="UniProtKB-KW"/>
</dbReference>
<reference evidence="5 6" key="1">
    <citation type="submission" date="2016-09" db="EMBL/GenBank/DDBJ databases">
        <title>Genomic analysis reveals versatility of anaerobic energy metabolism of Geosporobacter ferrireducens IRF9 of phylum Firmicutes.</title>
        <authorList>
            <person name="Kim S.-J."/>
        </authorList>
    </citation>
    <scope>NUCLEOTIDE SEQUENCE [LARGE SCALE GENOMIC DNA]</scope>
    <source>
        <strain evidence="5 6">IRF9</strain>
    </source>
</reference>
<accession>A0A1D8GJA5</accession>
<gene>
    <name evidence="5" type="ORF">Gferi_16335</name>
</gene>
<dbReference type="GO" id="GO:0031419">
    <property type="term" value="F:cobalamin binding"/>
    <property type="evidence" value="ECO:0007669"/>
    <property type="project" value="InterPro"/>
</dbReference>
<dbReference type="InterPro" id="IPR006158">
    <property type="entry name" value="Cobalamin-bd"/>
</dbReference>
<dbReference type="STRING" id="1424294.Gferi_16335"/>
<dbReference type="Pfam" id="PF02607">
    <property type="entry name" value="B12-binding_2"/>
    <property type="match status" value="1"/>
</dbReference>
<dbReference type="PANTHER" id="PTHR45833">
    <property type="entry name" value="METHIONINE SYNTHASE"/>
    <property type="match status" value="1"/>
</dbReference>
<dbReference type="KEGG" id="gfe:Gferi_16335"/>
<evidence type="ECO:0000313" key="6">
    <source>
        <dbReference type="Proteomes" id="UP000095743"/>
    </source>
</evidence>
<sequence>MGNALVQMIAKLEDENVMTEVKRQLEAGTDPVEIFGACQDGMVEVGKKFQAGEFFVSDLMMSGAIFKDVGDLIKPYLKSTEESKAEKVVVGTVEGDIHDIGKDLVVAMLSAGNFDVIDVGVDVKPMVFVDALKESGAKVLGLSCLLTTCYDAVKETVAAVAAAGLRDQVKIMIGGGPVDQGVVEYTGADAYGKDAQDAVKLCKELM</sequence>
<dbReference type="PANTHER" id="PTHR45833:SF1">
    <property type="entry name" value="METHIONINE SYNTHASE"/>
    <property type="match status" value="1"/>
</dbReference>
<dbReference type="Pfam" id="PF02310">
    <property type="entry name" value="B12-binding"/>
    <property type="match status" value="1"/>
</dbReference>
<dbReference type="SUPFAM" id="SSF47644">
    <property type="entry name" value="Methionine synthase domain"/>
    <property type="match status" value="1"/>
</dbReference>
<dbReference type="InterPro" id="IPR036594">
    <property type="entry name" value="Meth_synthase_dom"/>
</dbReference>
<dbReference type="EMBL" id="CP017269">
    <property type="protein sequence ID" value="AOT70993.1"/>
    <property type="molecule type" value="Genomic_DNA"/>
</dbReference>
<dbReference type="SUPFAM" id="SSF52242">
    <property type="entry name" value="Cobalamin (vitamin B12)-binding domain"/>
    <property type="match status" value="1"/>
</dbReference>
<evidence type="ECO:0000256" key="2">
    <source>
        <dbReference type="ARBA" id="ARBA00023285"/>
    </source>
</evidence>
<keyword evidence="2" id="KW-0170">Cobalt</keyword>